<dbReference type="InterPro" id="IPR051201">
    <property type="entry name" value="Chloro_Bact_Ser_Proteases"/>
</dbReference>
<evidence type="ECO:0000313" key="9">
    <source>
        <dbReference type="EMBL" id="MFD1315796.1"/>
    </source>
</evidence>
<evidence type="ECO:0000256" key="2">
    <source>
        <dbReference type="ARBA" id="ARBA00022670"/>
    </source>
</evidence>
<dbReference type="PROSITE" id="PS51257">
    <property type="entry name" value="PROKAR_LIPOPROTEIN"/>
    <property type="match status" value="1"/>
</dbReference>
<feature type="transmembrane region" description="Helical" evidence="7">
    <location>
        <begin position="7"/>
        <end position="26"/>
    </location>
</feature>
<comment type="caution">
    <text evidence="9">The sequence shown here is derived from an EMBL/GenBank/DDBJ whole genome shotgun (WGS) entry which is preliminary data.</text>
</comment>
<dbReference type="Proteomes" id="UP001597201">
    <property type="component" value="Unassembled WGS sequence"/>
</dbReference>
<evidence type="ECO:0000259" key="8">
    <source>
        <dbReference type="PROSITE" id="PS50106"/>
    </source>
</evidence>
<evidence type="ECO:0000256" key="7">
    <source>
        <dbReference type="SAM" id="Phobius"/>
    </source>
</evidence>
<gene>
    <name evidence="9" type="ORF">ACFQ39_09225</name>
</gene>
<dbReference type="PROSITE" id="PS50106">
    <property type="entry name" value="PDZ"/>
    <property type="match status" value="1"/>
</dbReference>
<dbReference type="SUPFAM" id="SSF50156">
    <property type="entry name" value="PDZ domain-like"/>
    <property type="match status" value="2"/>
</dbReference>
<evidence type="ECO:0000256" key="3">
    <source>
        <dbReference type="ARBA" id="ARBA00022729"/>
    </source>
</evidence>
<keyword evidence="4" id="KW-0677">Repeat</keyword>
<keyword evidence="7" id="KW-1133">Transmembrane helix</keyword>
<keyword evidence="7" id="KW-0472">Membrane</keyword>
<dbReference type="Pfam" id="PF13180">
    <property type="entry name" value="PDZ_2"/>
    <property type="match status" value="1"/>
</dbReference>
<dbReference type="Gene3D" id="2.30.42.10">
    <property type="match status" value="2"/>
</dbReference>
<dbReference type="NCBIfam" id="TIGR02037">
    <property type="entry name" value="degP_htrA_DO"/>
    <property type="match status" value="1"/>
</dbReference>
<dbReference type="InterPro" id="IPR043504">
    <property type="entry name" value="Peptidase_S1_PA_chymotrypsin"/>
</dbReference>
<dbReference type="PANTHER" id="PTHR43343">
    <property type="entry name" value="PEPTIDASE S12"/>
    <property type="match status" value="1"/>
</dbReference>
<protein>
    <submittedName>
        <fullName evidence="9">S1C family serine protease</fullName>
        <ecNumber evidence="9">3.4.21.-</ecNumber>
    </submittedName>
</protein>
<dbReference type="SMART" id="SM00228">
    <property type="entry name" value="PDZ"/>
    <property type="match status" value="2"/>
</dbReference>
<dbReference type="InterPro" id="IPR011782">
    <property type="entry name" value="Pept_S1C_Do"/>
</dbReference>
<keyword evidence="7" id="KW-0812">Transmembrane</keyword>
<dbReference type="PANTHER" id="PTHR43343:SF3">
    <property type="entry name" value="PROTEASE DO-LIKE 8, CHLOROPLASTIC"/>
    <property type="match status" value="1"/>
</dbReference>
<evidence type="ECO:0000256" key="1">
    <source>
        <dbReference type="ARBA" id="ARBA00010541"/>
    </source>
</evidence>
<dbReference type="Gene3D" id="2.40.10.10">
    <property type="entry name" value="Trypsin-like serine proteases"/>
    <property type="match status" value="2"/>
</dbReference>
<sequence>MRNTFQLLLASVLGGMFTLGCYFLIFPQKEMLDDNNGLSSNKNVDVIPAVYSNLPRAEAAEETDFTVIAESSVNAVVHVKNVSIAPTNPLMEFFYGSSAQGGQMIVGTGSGVIISPDGYIITNNHVINGAKKVEVTLNNKKTYDAEIVGVDKTTDIALLKINAGELPSLGFGDSDNLKVGEWVLAVGNPYNLTSTVTAGIVSAKARDIRMNGNNSQIESFIQTDAAVNPGNSGGALVNVRGELIGINTAISSQTGSYVGYSFAVPSNIAKKVIEDILEFGNVQRAYLGINYDELDSEKAEKYGVSTSQGVIITRVADKGAASEAGLKDNDVIVKMDNVKINKFADLQGFLGSKRPGDKVKVTVLRDNQNKQVDLVLKNQFGKESFGANDFSKSLIGDLKPLSSKNAQKFDLDYGMEITSLNNKTLYSKYGIENGDMILAIEDQKIQSEEEVEELLRYYQSKEYINVLILKQNGTYGYVRLRE</sequence>
<comment type="similarity">
    <text evidence="1">Belongs to the peptidase S1C family.</text>
</comment>
<dbReference type="InterPro" id="IPR009003">
    <property type="entry name" value="Peptidase_S1_PA"/>
</dbReference>
<evidence type="ECO:0000256" key="6">
    <source>
        <dbReference type="ARBA" id="ARBA00022825"/>
    </source>
</evidence>
<reference evidence="10" key="1">
    <citation type="journal article" date="2019" name="Int. J. Syst. Evol. Microbiol.">
        <title>The Global Catalogue of Microorganisms (GCM) 10K type strain sequencing project: providing services to taxonomists for standard genome sequencing and annotation.</title>
        <authorList>
            <consortium name="The Broad Institute Genomics Platform"/>
            <consortium name="The Broad Institute Genome Sequencing Center for Infectious Disease"/>
            <person name="Wu L."/>
            <person name="Ma J."/>
        </authorList>
    </citation>
    <scope>NUCLEOTIDE SEQUENCE [LARGE SCALE GENOMIC DNA]</scope>
    <source>
        <strain evidence="10">CCUG 61485</strain>
    </source>
</reference>
<dbReference type="InterPro" id="IPR036034">
    <property type="entry name" value="PDZ_sf"/>
</dbReference>
<name>A0ABW3Y3J3_9FLAO</name>
<keyword evidence="3" id="KW-0732">Signal</keyword>
<evidence type="ECO:0000313" key="10">
    <source>
        <dbReference type="Proteomes" id="UP001597201"/>
    </source>
</evidence>
<organism evidence="9 10">
    <name type="scientific">Namhaeicola litoreus</name>
    <dbReference type="NCBI Taxonomy" id="1052145"/>
    <lineage>
        <taxon>Bacteria</taxon>
        <taxon>Pseudomonadati</taxon>
        <taxon>Bacteroidota</taxon>
        <taxon>Flavobacteriia</taxon>
        <taxon>Flavobacteriales</taxon>
        <taxon>Flavobacteriaceae</taxon>
        <taxon>Namhaeicola</taxon>
    </lineage>
</organism>
<accession>A0ABW3Y3J3</accession>
<dbReference type="InterPro" id="IPR001940">
    <property type="entry name" value="Peptidase_S1C"/>
</dbReference>
<dbReference type="RefSeq" id="WP_377178309.1">
    <property type="nucleotide sequence ID" value="NZ_JBHTMY010000003.1"/>
</dbReference>
<keyword evidence="10" id="KW-1185">Reference proteome</keyword>
<feature type="domain" description="PDZ" evidence="8">
    <location>
        <begin position="276"/>
        <end position="367"/>
    </location>
</feature>
<dbReference type="GO" id="GO:0008233">
    <property type="term" value="F:peptidase activity"/>
    <property type="evidence" value="ECO:0007669"/>
    <property type="project" value="UniProtKB-KW"/>
</dbReference>
<dbReference type="EC" id="3.4.21.-" evidence="9"/>
<dbReference type="GO" id="GO:0006508">
    <property type="term" value="P:proteolysis"/>
    <property type="evidence" value="ECO:0007669"/>
    <property type="project" value="UniProtKB-KW"/>
</dbReference>
<proteinExistence type="inferred from homology"/>
<keyword evidence="5 9" id="KW-0378">Hydrolase</keyword>
<evidence type="ECO:0000256" key="5">
    <source>
        <dbReference type="ARBA" id="ARBA00022801"/>
    </source>
</evidence>
<dbReference type="PRINTS" id="PR00834">
    <property type="entry name" value="PROTEASES2C"/>
</dbReference>
<keyword evidence="6" id="KW-0720">Serine protease</keyword>
<evidence type="ECO:0000256" key="4">
    <source>
        <dbReference type="ARBA" id="ARBA00022737"/>
    </source>
</evidence>
<dbReference type="InterPro" id="IPR001478">
    <property type="entry name" value="PDZ"/>
</dbReference>
<keyword evidence="2 9" id="KW-0645">Protease</keyword>
<dbReference type="Pfam" id="PF13365">
    <property type="entry name" value="Trypsin_2"/>
    <property type="match status" value="1"/>
</dbReference>
<dbReference type="SUPFAM" id="SSF50494">
    <property type="entry name" value="Trypsin-like serine proteases"/>
    <property type="match status" value="1"/>
</dbReference>
<dbReference type="EMBL" id="JBHTMY010000003">
    <property type="protein sequence ID" value="MFD1315796.1"/>
    <property type="molecule type" value="Genomic_DNA"/>
</dbReference>